<evidence type="ECO:0000256" key="1">
    <source>
        <dbReference type="SAM" id="MobiDB-lite"/>
    </source>
</evidence>
<feature type="compositionally biased region" description="Basic and acidic residues" evidence="1">
    <location>
        <begin position="59"/>
        <end position="72"/>
    </location>
</feature>
<feature type="region of interest" description="Disordered" evidence="1">
    <location>
        <begin position="49"/>
        <end position="82"/>
    </location>
</feature>
<sequence>MSARQESNIHIEASLPGGSNIKISGSFSEAWVPFLNGIIANDRQTGLTTPASSIPLPEVHGEGRTASAEENRLTPAQLDEQGTPTIEEDHETNLGQLSVESNLAAIQEAQEALSRSFAVPSPSAIVPARTNTEQPNNPKRIKVVGPRTTNTKNRYTIKDARTIVIRRHHVSCTRCRKQNKVCKAPPNGPRAWKCRECANALAFCNSGEVWLKPEYLSHYTRCLNEGKTTEQADREVYGSRPGLLGGALDKTKVYSWSPAGASQPGAFGCLGATAFGGHRSYSMPPSSS</sequence>
<reference evidence="2 3" key="1">
    <citation type="submission" date="2018-03" db="EMBL/GenBank/DDBJ databases">
        <authorList>
            <person name="Guldener U."/>
        </authorList>
    </citation>
    <scope>NUCLEOTIDE SEQUENCE [LARGE SCALE GENOMIC DNA]</scope>
    <source>
        <strain evidence="2 3">NBRC100155</strain>
    </source>
</reference>
<dbReference type="EMBL" id="OOIN01000006">
    <property type="protein sequence ID" value="SPO23782.1"/>
    <property type="molecule type" value="Genomic_DNA"/>
</dbReference>
<keyword evidence="3" id="KW-1185">Reference proteome</keyword>
<accession>A0A5C3DZV7</accession>
<organism evidence="2 3">
    <name type="scientific">Ustilago trichophora</name>
    <dbReference type="NCBI Taxonomy" id="86804"/>
    <lineage>
        <taxon>Eukaryota</taxon>
        <taxon>Fungi</taxon>
        <taxon>Dikarya</taxon>
        <taxon>Basidiomycota</taxon>
        <taxon>Ustilaginomycotina</taxon>
        <taxon>Ustilaginomycetes</taxon>
        <taxon>Ustilaginales</taxon>
        <taxon>Ustilaginaceae</taxon>
        <taxon>Ustilago</taxon>
    </lineage>
</organism>
<name>A0A5C3DZV7_9BASI</name>
<evidence type="ECO:0000313" key="3">
    <source>
        <dbReference type="Proteomes" id="UP000324022"/>
    </source>
</evidence>
<proteinExistence type="predicted"/>
<gene>
    <name evidence="2" type="ORF">UTRI_03690_B</name>
</gene>
<dbReference type="Proteomes" id="UP000324022">
    <property type="component" value="Unassembled WGS sequence"/>
</dbReference>
<protein>
    <submittedName>
        <fullName evidence="2">Uncharacterized protein</fullName>
    </submittedName>
</protein>
<dbReference type="AlphaFoldDB" id="A0A5C3DZV7"/>
<evidence type="ECO:0000313" key="2">
    <source>
        <dbReference type="EMBL" id="SPO23782.1"/>
    </source>
</evidence>
<dbReference type="OrthoDB" id="10479483at2759"/>